<dbReference type="RefSeq" id="WP_128946227.1">
    <property type="nucleotide sequence ID" value="NZ_LBJM01000066.1"/>
</dbReference>
<dbReference type="Proteomes" id="UP000290565">
    <property type="component" value="Unassembled WGS sequence"/>
</dbReference>
<dbReference type="SMART" id="SM00530">
    <property type="entry name" value="HTH_XRE"/>
    <property type="match status" value="1"/>
</dbReference>
<evidence type="ECO:0000259" key="1">
    <source>
        <dbReference type="PROSITE" id="PS50943"/>
    </source>
</evidence>
<dbReference type="CDD" id="cd00093">
    <property type="entry name" value="HTH_XRE"/>
    <property type="match status" value="1"/>
</dbReference>
<dbReference type="Pfam" id="PF01381">
    <property type="entry name" value="HTH_3"/>
    <property type="match status" value="1"/>
</dbReference>
<organism evidence="2 3">
    <name type="scientific">Bradyrhizobium zhanjiangense</name>
    <dbReference type="NCBI Taxonomy" id="1325107"/>
    <lineage>
        <taxon>Bacteria</taxon>
        <taxon>Pseudomonadati</taxon>
        <taxon>Pseudomonadota</taxon>
        <taxon>Alphaproteobacteria</taxon>
        <taxon>Hyphomicrobiales</taxon>
        <taxon>Nitrobacteraceae</taxon>
        <taxon>Bradyrhizobium</taxon>
    </lineage>
</organism>
<dbReference type="EMBL" id="LBJM01000066">
    <property type="protein sequence ID" value="RXH37058.1"/>
    <property type="molecule type" value="Genomic_DNA"/>
</dbReference>
<gene>
    <name evidence="2" type="ORF">XH94_24560</name>
</gene>
<proteinExistence type="predicted"/>
<dbReference type="GO" id="GO:0003677">
    <property type="term" value="F:DNA binding"/>
    <property type="evidence" value="ECO:0007669"/>
    <property type="project" value="InterPro"/>
</dbReference>
<evidence type="ECO:0000313" key="2">
    <source>
        <dbReference type="EMBL" id="RXH37058.1"/>
    </source>
</evidence>
<comment type="caution">
    <text evidence="2">The sequence shown here is derived from an EMBL/GenBank/DDBJ whole genome shotgun (WGS) entry which is preliminary data.</text>
</comment>
<protein>
    <submittedName>
        <fullName evidence="2">XRE family transcriptional regulator</fullName>
    </submittedName>
</protein>
<reference evidence="2 3" key="1">
    <citation type="submission" date="2015-04" db="EMBL/GenBank/DDBJ databases">
        <title>Comparative genomics of rhizobia nodulating Arachis hypogaea in China.</title>
        <authorList>
            <person name="Li Y."/>
        </authorList>
    </citation>
    <scope>NUCLEOTIDE SEQUENCE [LARGE SCALE GENOMIC DNA]</scope>
    <source>
        <strain evidence="2 3">CCBAU 51787</strain>
    </source>
</reference>
<name>A0A4Q0SFU9_9BRAD</name>
<dbReference type="InterPro" id="IPR001387">
    <property type="entry name" value="Cro/C1-type_HTH"/>
</dbReference>
<dbReference type="PROSITE" id="PS50943">
    <property type="entry name" value="HTH_CROC1"/>
    <property type="match status" value="1"/>
</dbReference>
<dbReference type="Gene3D" id="1.10.260.40">
    <property type="entry name" value="lambda repressor-like DNA-binding domains"/>
    <property type="match status" value="1"/>
</dbReference>
<dbReference type="AlphaFoldDB" id="A0A4Q0SFU9"/>
<dbReference type="SUPFAM" id="SSF47413">
    <property type="entry name" value="lambda repressor-like DNA-binding domains"/>
    <property type="match status" value="1"/>
</dbReference>
<accession>A0A4Q0SFU9</accession>
<feature type="domain" description="HTH cro/C1-type" evidence="1">
    <location>
        <begin position="15"/>
        <end position="69"/>
    </location>
</feature>
<dbReference type="InterPro" id="IPR010982">
    <property type="entry name" value="Lambda_DNA-bd_dom_sf"/>
</dbReference>
<sequence>METIARSPQQVGAGIRRYRRQKKLTQAGLGEKMHARQATVSKLEAGVPATQLRILMDALAALDLELVIRPRSKLTAEAIEDLF</sequence>
<evidence type="ECO:0000313" key="3">
    <source>
        <dbReference type="Proteomes" id="UP000290565"/>
    </source>
</evidence>